<feature type="domain" description="Major facilitator superfamily (MFS) profile" evidence="8">
    <location>
        <begin position="18"/>
        <end position="469"/>
    </location>
</feature>
<comment type="caution">
    <text evidence="9">The sequence shown here is derived from an EMBL/GenBank/DDBJ whole genome shotgun (WGS) entry which is preliminary data.</text>
</comment>
<evidence type="ECO:0000313" key="10">
    <source>
        <dbReference type="Proteomes" id="UP000078348"/>
    </source>
</evidence>
<evidence type="ECO:0000256" key="5">
    <source>
        <dbReference type="ARBA" id="ARBA00023136"/>
    </source>
</evidence>
<dbReference type="EMBL" id="LXWW01000297">
    <property type="protein sequence ID" value="OAO14021.1"/>
    <property type="molecule type" value="Genomic_DNA"/>
</dbReference>
<protein>
    <submittedName>
        <fullName evidence="9">Zinc induced facilitator-like 2 protein</fullName>
    </submittedName>
</protein>
<feature type="region of interest" description="Disordered" evidence="6">
    <location>
        <begin position="585"/>
        <end position="609"/>
    </location>
</feature>
<dbReference type="SUPFAM" id="SSF103473">
    <property type="entry name" value="MFS general substrate transporter"/>
    <property type="match status" value="1"/>
</dbReference>
<comment type="subcellular location">
    <subcellularLocation>
        <location evidence="1">Membrane</location>
        <topology evidence="1">Multi-pass membrane protein</topology>
    </subcellularLocation>
</comment>
<dbReference type="PANTHER" id="PTHR23504">
    <property type="entry name" value="MAJOR FACILITATOR SUPERFAMILY DOMAIN-CONTAINING PROTEIN 10"/>
    <property type="match status" value="1"/>
</dbReference>
<evidence type="ECO:0000256" key="2">
    <source>
        <dbReference type="ARBA" id="ARBA00022448"/>
    </source>
</evidence>
<feature type="transmembrane region" description="Helical" evidence="7">
    <location>
        <begin position="445"/>
        <end position="465"/>
    </location>
</feature>
<dbReference type="AlphaFoldDB" id="A0A196SCG7"/>
<dbReference type="Gene3D" id="1.20.1250.20">
    <property type="entry name" value="MFS general substrate transporter like domains"/>
    <property type="match status" value="1"/>
</dbReference>
<dbReference type="InterPro" id="IPR011701">
    <property type="entry name" value="MFS"/>
</dbReference>
<organism evidence="9 10">
    <name type="scientific">Blastocystis sp. subtype 1 (strain ATCC 50177 / NandII)</name>
    <dbReference type="NCBI Taxonomy" id="478820"/>
    <lineage>
        <taxon>Eukaryota</taxon>
        <taxon>Sar</taxon>
        <taxon>Stramenopiles</taxon>
        <taxon>Bigyra</taxon>
        <taxon>Opalozoa</taxon>
        <taxon>Opalinata</taxon>
        <taxon>Blastocystidae</taxon>
        <taxon>Blastocystis</taxon>
    </lineage>
</organism>
<feature type="transmembrane region" description="Helical" evidence="7">
    <location>
        <begin position="16"/>
        <end position="36"/>
    </location>
</feature>
<sequence>MPKPFVPDYQRKTIPLVPMIAISCVSFLDNFCYSLVNPIIPYMTLEYLPDVPATQIGFYSGWITAAYSLGGIPGNFFWGWFADRYGRRLSISCSIIGVIITINIFGLAQDFWTAFIGRTLWGFLNGNLGIAKTYISEICNDYTQTLGFSIFQTVGGISSTVGPTLGGYLSKPEENFPGLAKQFPILRDYRYYIPCFAACVICLAILIIVLFFLPETLSKEDVKKNIALMRRSEEGMKHLKEKRARDPHYIPTEDERIQEILMEGSYPRLLTNRQVFMACLLYGMLSLVQGGHDALYPVWMINPVEAKGFDWTQSETHFASFTAPVLNSVVARLLTYKEMWLISGWLYMATIVITPIGVLTLSMPQWVQWCVTYVIYALSYVARILQFTASIVMISNVAYPDFRGKVNGIGQVFASTGRFIGPTIATNVYAWSVKGNYPFPFHFGFVFYLLALLQIAQTYLVYLIGDDANHSMPSIRRFVAQEYKQRGLELDTVKAAEPKESGMAKEPVVAAGEKSVVVVPANNEGGENAVVVATDNEGGENAVVVATDNEGNGEIAVIESNSENIVIETNGENVEAANTENMVVATNSENNTTPNTENKEASPVQPSTA</sequence>
<dbReference type="Pfam" id="PF07690">
    <property type="entry name" value="MFS_1"/>
    <property type="match status" value="1"/>
</dbReference>
<feature type="transmembrane region" description="Helical" evidence="7">
    <location>
        <begin position="373"/>
        <end position="394"/>
    </location>
</feature>
<dbReference type="PROSITE" id="PS50850">
    <property type="entry name" value="MFS"/>
    <property type="match status" value="1"/>
</dbReference>
<evidence type="ECO:0000256" key="3">
    <source>
        <dbReference type="ARBA" id="ARBA00022692"/>
    </source>
</evidence>
<dbReference type="InterPro" id="IPR036259">
    <property type="entry name" value="MFS_trans_sf"/>
</dbReference>
<dbReference type="GO" id="GO:0016020">
    <property type="term" value="C:membrane"/>
    <property type="evidence" value="ECO:0007669"/>
    <property type="project" value="UniProtKB-SubCell"/>
</dbReference>
<evidence type="ECO:0000256" key="6">
    <source>
        <dbReference type="SAM" id="MobiDB-lite"/>
    </source>
</evidence>
<dbReference type="GO" id="GO:0022857">
    <property type="term" value="F:transmembrane transporter activity"/>
    <property type="evidence" value="ECO:0007669"/>
    <property type="project" value="InterPro"/>
</dbReference>
<keyword evidence="10" id="KW-1185">Reference proteome</keyword>
<gene>
    <name evidence="9" type="ORF">AV274_4278</name>
</gene>
<dbReference type="CDD" id="cd17330">
    <property type="entry name" value="MFS_SLC46_TetA_like"/>
    <property type="match status" value="1"/>
</dbReference>
<dbReference type="InterPro" id="IPR001958">
    <property type="entry name" value="Tet-R_TetA/multi-R_MdtG-like"/>
</dbReference>
<dbReference type="Proteomes" id="UP000078348">
    <property type="component" value="Unassembled WGS sequence"/>
</dbReference>
<evidence type="ECO:0000313" key="9">
    <source>
        <dbReference type="EMBL" id="OAO14021.1"/>
    </source>
</evidence>
<feature type="transmembrane region" description="Helical" evidence="7">
    <location>
        <begin position="56"/>
        <end position="77"/>
    </location>
</feature>
<proteinExistence type="predicted"/>
<evidence type="ECO:0000256" key="7">
    <source>
        <dbReference type="SAM" id="Phobius"/>
    </source>
</evidence>
<dbReference type="OrthoDB" id="4139357at2759"/>
<dbReference type="InterPro" id="IPR020846">
    <property type="entry name" value="MFS_dom"/>
</dbReference>
<evidence type="ECO:0000256" key="4">
    <source>
        <dbReference type="ARBA" id="ARBA00022989"/>
    </source>
</evidence>
<feature type="transmembrane region" description="Helical" evidence="7">
    <location>
        <begin position="346"/>
        <end position="367"/>
    </location>
</feature>
<evidence type="ECO:0000256" key="1">
    <source>
        <dbReference type="ARBA" id="ARBA00004141"/>
    </source>
</evidence>
<name>A0A196SCG7_BLAHN</name>
<keyword evidence="2" id="KW-0813">Transport</keyword>
<dbReference type="PROSITE" id="PS51257">
    <property type="entry name" value="PROKAR_LIPOPROTEIN"/>
    <property type="match status" value="1"/>
</dbReference>
<evidence type="ECO:0000259" key="8">
    <source>
        <dbReference type="PROSITE" id="PS50850"/>
    </source>
</evidence>
<keyword evidence="4 7" id="KW-1133">Transmembrane helix</keyword>
<feature type="transmembrane region" description="Helical" evidence="7">
    <location>
        <begin position="89"/>
        <end position="108"/>
    </location>
</feature>
<accession>A0A196SCG7</accession>
<dbReference type="PRINTS" id="PR01035">
    <property type="entry name" value="TCRTETA"/>
</dbReference>
<keyword evidence="3 7" id="KW-0812">Transmembrane</keyword>
<keyword evidence="5 7" id="KW-0472">Membrane</keyword>
<reference evidence="9 10" key="1">
    <citation type="submission" date="2016-05" db="EMBL/GenBank/DDBJ databases">
        <title>Nuclear genome of Blastocystis sp. subtype 1 NandII.</title>
        <authorList>
            <person name="Gentekaki E."/>
            <person name="Curtis B."/>
            <person name="Stairs C."/>
            <person name="Eme L."/>
            <person name="Herman E."/>
            <person name="Klimes V."/>
            <person name="Arias M.C."/>
            <person name="Elias M."/>
            <person name="Hilliou F."/>
            <person name="Klute M."/>
            <person name="Malik S.-B."/>
            <person name="Pightling A."/>
            <person name="Rachubinski R."/>
            <person name="Salas D."/>
            <person name="Schlacht A."/>
            <person name="Suga H."/>
            <person name="Archibald J."/>
            <person name="Ball S.G."/>
            <person name="Clark G."/>
            <person name="Dacks J."/>
            <person name="Van Der Giezen M."/>
            <person name="Tsaousis A."/>
            <person name="Roger A."/>
        </authorList>
    </citation>
    <scope>NUCLEOTIDE SEQUENCE [LARGE SCALE GENOMIC DNA]</scope>
    <source>
        <strain evidence="10">ATCC 50177 / NandII</strain>
    </source>
</reference>
<feature type="transmembrane region" description="Helical" evidence="7">
    <location>
        <begin position="191"/>
        <end position="213"/>
    </location>
</feature>
<dbReference type="PANTHER" id="PTHR23504:SF15">
    <property type="entry name" value="MAJOR FACILITATOR SUPERFAMILY (MFS) PROFILE DOMAIN-CONTAINING PROTEIN"/>
    <property type="match status" value="1"/>
</dbReference>
<feature type="compositionally biased region" description="Low complexity" evidence="6">
    <location>
        <begin position="586"/>
        <end position="596"/>
    </location>
</feature>